<feature type="signal peptide" evidence="1">
    <location>
        <begin position="1"/>
        <end position="22"/>
    </location>
</feature>
<accession>Q1ZMB9</accession>
<organism evidence="3 4">
    <name type="scientific">Photobacterium angustum (strain S14 / CCUG 15956)</name>
    <name type="common">Vibrio sp. (strain S14 / CCUG 15956)</name>
    <dbReference type="NCBI Taxonomy" id="314292"/>
    <lineage>
        <taxon>Bacteria</taxon>
        <taxon>Pseudomonadati</taxon>
        <taxon>Pseudomonadota</taxon>
        <taxon>Gammaproteobacteria</taxon>
        <taxon>Vibrionales</taxon>
        <taxon>Vibrionaceae</taxon>
        <taxon>Photobacterium</taxon>
    </lineage>
</organism>
<feature type="domain" description="ADP ribosyltransferase" evidence="2">
    <location>
        <begin position="96"/>
        <end position="208"/>
    </location>
</feature>
<dbReference type="eggNOG" id="ENOG5031EQ9">
    <property type="taxonomic scope" value="Bacteria"/>
</dbReference>
<dbReference type="InterPro" id="IPR003540">
    <property type="entry name" value="ADP-ribosyltransferase"/>
</dbReference>
<keyword evidence="1" id="KW-0732">Signal</keyword>
<reference evidence="3 4" key="1">
    <citation type="journal article" date="2009" name="Proc. Natl. Acad. Sci. U.S.A.">
        <title>The genomic basis of trophic strategy in marine bacteria.</title>
        <authorList>
            <person name="Lauro F.M."/>
            <person name="McDougald D."/>
            <person name="Thomas T."/>
            <person name="Williams T.J."/>
            <person name="Egan S."/>
            <person name="Rice S."/>
            <person name="DeMaere M.Z."/>
            <person name="Ting L."/>
            <person name="Ertan H."/>
            <person name="Johnson J."/>
            <person name="Ferriera S."/>
            <person name="Lapidus A."/>
            <person name="Anderson I."/>
            <person name="Kyrpides N."/>
            <person name="Munk A.C."/>
            <person name="Detter C."/>
            <person name="Han C.S."/>
            <person name="Brown M.V."/>
            <person name="Robb F.T."/>
            <person name="Kjelleberg S."/>
            <person name="Cavicchioli R."/>
        </authorList>
    </citation>
    <scope>NUCLEOTIDE SEQUENCE [LARGE SCALE GENOMIC DNA]</scope>
    <source>
        <strain evidence="3 4">S14</strain>
    </source>
</reference>
<protein>
    <recommendedName>
        <fullName evidence="2">ADP ribosyltransferase domain-containing protein</fullName>
    </recommendedName>
</protein>
<proteinExistence type="predicted"/>
<dbReference type="EMBL" id="AAOJ01000008">
    <property type="protein sequence ID" value="EAS63321.1"/>
    <property type="molecule type" value="Genomic_DNA"/>
</dbReference>
<dbReference type="Gene3D" id="3.90.176.10">
    <property type="entry name" value="Toxin ADP-ribosyltransferase, Chain A, domain 1"/>
    <property type="match status" value="1"/>
</dbReference>
<evidence type="ECO:0000313" key="4">
    <source>
        <dbReference type="Proteomes" id="UP000001603"/>
    </source>
</evidence>
<name>Q1ZMB9_PHOAS</name>
<dbReference type="GO" id="GO:0005576">
    <property type="term" value="C:extracellular region"/>
    <property type="evidence" value="ECO:0007669"/>
    <property type="project" value="InterPro"/>
</dbReference>
<evidence type="ECO:0000313" key="3">
    <source>
        <dbReference type="EMBL" id="EAS63321.1"/>
    </source>
</evidence>
<dbReference type="Pfam" id="PF03496">
    <property type="entry name" value="ADPrib_exo_Tox"/>
    <property type="match status" value="1"/>
</dbReference>
<dbReference type="PROSITE" id="PS51996">
    <property type="entry name" value="TR_MART"/>
    <property type="match status" value="1"/>
</dbReference>
<dbReference type="SUPFAM" id="SSF56399">
    <property type="entry name" value="ADP-ribosylation"/>
    <property type="match status" value="1"/>
</dbReference>
<dbReference type="HOGENOM" id="CLU_1045276_0_0_6"/>
<feature type="chain" id="PRO_5004198496" description="ADP ribosyltransferase domain-containing protein" evidence="1">
    <location>
        <begin position="23"/>
        <end position="246"/>
    </location>
</feature>
<evidence type="ECO:0000256" key="1">
    <source>
        <dbReference type="SAM" id="SignalP"/>
    </source>
</evidence>
<evidence type="ECO:0000259" key="2">
    <source>
        <dbReference type="Pfam" id="PF03496"/>
    </source>
</evidence>
<dbReference type="RefSeq" id="WP_005366864.1">
    <property type="nucleotide sequence ID" value="NZ_CH902599.1"/>
</dbReference>
<dbReference type="Proteomes" id="UP000001603">
    <property type="component" value="Unassembled WGS sequence"/>
</dbReference>
<dbReference type="OrthoDB" id="5865134at2"/>
<comment type="caution">
    <text evidence="3">The sequence shown here is derived from an EMBL/GenBank/DDBJ whole genome shotgun (WGS) entry which is preliminary data.</text>
</comment>
<dbReference type="AlphaFoldDB" id="Q1ZMB9"/>
<gene>
    <name evidence="3" type="ORF">VAS14_16107</name>
</gene>
<sequence>MKFRKVLLGLLFQVCFCAYSIAGLKYNDNYYTSSDIKQIMEIMSEPGIDDYKEFNQLRGELYEQAEIQKGLLSEQEAAALAAYQDYAFASTRKSFISGVIDEETQNIINHIDSAFDIGVKYQGVTYRGERELGAYISDIQVGDIVSPSAYVSTSISKDVAYNFHSGHLARFELQQGKSGIVIPSVIDGELEVLINRNSYFEVTAIKTSYMGTHVVYREVSANSVGNKKIKDMHSGEEITADEVCVF</sequence>